<evidence type="ECO:0000259" key="2">
    <source>
        <dbReference type="Pfam" id="PF20815"/>
    </source>
</evidence>
<name>A0AAE4U6K5_9ACTN</name>
<sequence length="222" mass="24916">MSDRRGVDGDDGLGRLEEFLRGARHARGQVLAGDVPQRAGIYAWWFRDLPSDRIDPSACVKRDGLTLLYVGISPNKPTTSGRSRRSQNLRKRLRNHYRGRASTSTLRLSLGVLLAEQLGIELRRYGNAGKRHFGSGEWDLDRWMDTNTVVSWIESDEPWLLEDVFVSHLDVPLNLQGNSRNKFYGELRALRSRAAKRADELPALPNRGRHHDPGAGAVPPSG</sequence>
<dbReference type="InterPro" id="IPR049311">
    <property type="entry name" value="GIY_YIG_cat"/>
</dbReference>
<gene>
    <name evidence="3" type="ORF">R3Q15_00610</name>
</gene>
<organism evidence="3 4">
    <name type="scientific">Gordonia amicalis</name>
    <dbReference type="NCBI Taxonomy" id="89053"/>
    <lineage>
        <taxon>Bacteria</taxon>
        <taxon>Bacillati</taxon>
        <taxon>Actinomycetota</taxon>
        <taxon>Actinomycetes</taxon>
        <taxon>Mycobacteriales</taxon>
        <taxon>Gordoniaceae</taxon>
        <taxon>Gordonia</taxon>
    </lineage>
</organism>
<dbReference type="Proteomes" id="UP001185922">
    <property type="component" value="Unassembled WGS sequence"/>
</dbReference>
<dbReference type="EMBL" id="JAWLKH010000001">
    <property type="protein sequence ID" value="MDV6310411.1"/>
    <property type="molecule type" value="Genomic_DNA"/>
</dbReference>
<evidence type="ECO:0000313" key="4">
    <source>
        <dbReference type="Proteomes" id="UP001185922"/>
    </source>
</evidence>
<evidence type="ECO:0000313" key="3">
    <source>
        <dbReference type="EMBL" id="MDV6310411.1"/>
    </source>
</evidence>
<reference evidence="3" key="1">
    <citation type="submission" date="2023-10" db="EMBL/GenBank/DDBJ databases">
        <title>Development of a sustainable strategy for remediation of hydrocarbon-contaminated territories based on the waste exchange concept.</title>
        <authorList>
            <person name="Krivoruchko A."/>
        </authorList>
    </citation>
    <scope>NUCLEOTIDE SEQUENCE</scope>
    <source>
        <strain evidence="3">IEGM 1279</strain>
    </source>
</reference>
<feature type="region of interest" description="Disordered" evidence="1">
    <location>
        <begin position="199"/>
        <end position="222"/>
    </location>
</feature>
<proteinExistence type="predicted"/>
<dbReference type="Pfam" id="PF20815">
    <property type="entry name" value="GIY_YIG_2"/>
    <property type="match status" value="1"/>
</dbReference>
<comment type="caution">
    <text evidence="3">The sequence shown here is derived from an EMBL/GenBank/DDBJ whole genome shotgun (WGS) entry which is preliminary data.</text>
</comment>
<protein>
    <recommendedName>
        <fullName evidence="2">GIY-YIG catalytic domain-containing protein</fullName>
    </recommendedName>
</protein>
<feature type="domain" description="GIY-YIG catalytic" evidence="2">
    <location>
        <begin position="40"/>
        <end position="192"/>
    </location>
</feature>
<dbReference type="RefSeq" id="WP_232513101.1">
    <property type="nucleotide sequence ID" value="NZ_CP096596.1"/>
</dbReference>
<accession>A0AAE4U6K5</accession>
<evidence type="ECO:0000256" key="1">
    <source>
        <dbReference type="SAM" id="MobiDB-lite"/>
    </source>
</evidence>
<dbReference type="AlphaFoldDB" id="A0AAE4U6K5"/>